<organism evidence="3 4">
    <name type="scientific">Streptococcus henryi</name>
    <dbReference type="NCBI Taxonomy" id="439219"/>
    <lineage>
        <taxon>Bacteria</taxon>
        <taxon>Bacillati</taxon>
        <taxon>Bacillota</taxon>
        <taxon>Bacilli</taxon>
        <taxon>Lactobacillales</taxon>
        <taxon>Streptococcaceae</taxon>
        <taxon>Streptococcus</taxon>
    </lineage>
</organism>
<keyword evidence="1" id="KW-0472">Membrane</keyword>
<keyword evidence="1" id="KW-0812">Transmembrane</keyword>
<gene>
    <name evidence="3" type="ORF">SAMN02910293_02026</name>
</gene>
<dbReference type="EMBL" id="FMXP01000033">
    <property type="protein sequence ID" value="SDB41186.1"/>
    <property type="molecule type" value="Genomic_DNA"/>
</dbReference>
<keyword evidence="1" id="KW-1133">Transmembrane helix</keyword>
<dbReference type="CDD" id="cd00222">
    <property type="entry name" value="CollagenBindB"/>
    <property type="match status" value="1"/>
</dbReference>
<evidence type="ECO:0000256" key="1">
    <source>
        <dbReference type="SAM" id="Phobius"/>
    </source>
</evidence>
<dbReference type="STRING" id="439219.SAMN02910293_02026"/>
<dbReference type="SUPFAM" id="SSF49478">
    <property type="entry name" value="Cna protein B-type domain"/>
    <property type="match status" value="1"/>
</dbReference>
<proteinExistence type="predicted"/>
<feature type="domain" description="CNA-B" evidence="2">
    <location>
        <begin position="173"/>
        <end position="255"/>
    </location>
</feature>
<dbReference type="Pfam" id="PF05738">
    <property type="entry name" value="Cna_B"/>
    <property type="match status" value="1"/>
</dbReference>
<keyword evidence="4" id="KW-1185">Reference proteome</keyword>
<dbReference type="AlphaFoldDB" id="A0A1G6D7N7"/>
<dbReference type="InterPro" id="IPR013783">
    <property type="entry name" value="Ig-like_fold"/>
</dbReference>
<dbReference type="Gene3D" id="2.60.40.1140">
    <property type="entry name" value="Collagen-binding surface protein Cna, B-type domain"/>
    <property type="match status" value="1"/>
</dbReference>
<dbReference type="Proteomes" id="UP000182508">
    <property type="component" value="Unassembled WGS sequence"/>
</dbReference>
<dbReference type="Gene3D" id="2.60.40.10">
    <property type="entry name" value="Immunoglobulins"/>
    <property type="match status" value="1"/>
</dbReference>
<accession>A0A1G6D7N7</accession>
<reference evidence="3 4" key="1">
    <citation type="submission" date="2016-10" db="EMBL/GenBank/DDBJ databases">
        <authorList>
            <person name="de Groot N.N."/>
        </authorList>
    </citation>
    <scope>NUCLEOTIDE SEQUENCE [LARGE SCALE GENOMIC DNA]</scope>
    <source>
        <strain evidence="3 4">A-4</strain>
    </source>
</reference>
<evidence type="ECO:0000313" key="3">
    <source>
        <dbReference type="EMBL" id="SDB41186.1"/>
    </source>
</evidence>
<name>A0A1G6D7N7_9STRE</name>
<dbReference type="RefSeq" id="WP_074486556.1">
    <property type="nucleotide sequence ID" value="NZ_FMXP01000033.1"/>
</dbReference>
<protein>
    <recommendedName>
        <fullName evidence="2">CNA-B domain-containing protein</fullName>
    </recommendedName>
</protein>
<sequence length="298" mass="32841">MKKRRIGHYILGLVMLLVTVFGFQQNVSAVQDTGSASLTVIKLKNSQGTTDGHQTDPIAGSFYTLVKVGAETELSKETQKELEAKFADKTVAELEEAALDKEVYYSEATDENGVTSFSDIKPGIYYGFEVDQKTGKERLTSSEAFVVLAIAGENLKVYPKTKEEPQPETTIYKVRKVWEGKKLDSVTVHLLADGKRVDSVVINASNNWEFSFTNLAKVKADGKEIVYSAEEEVPANYTATYAKMSDGMGMVITNTYIPPTPPRTPIIKTGTLGIYWLVGIALALIGLGYRLYHSSEKK</sequence>
<dbReference type="InterPro" id="IPR008454">
    <property type="entry name" value="Collagen-bd_Cna-like_B-typ_dom"/>
</dbReference>
<feature type="transmembrane region" description="Helical" evidence="1">
    <location>
        <begin position="273"/>
        <end position="292"/>
    </location>
</feature>
<evidence type="ECO:0000259" key="2">
    <source>
        <dbReference type="Pfam" id="PF05738"/>
    </source>
</evidence>
<evidence type="ECO:0000313" key="4">
    <source>
        <dbReference type="Proteomes" id="UP000182508"/>
    </source>
</evidence>